<name>A0ABV9HA44_9HYPH</name>
<keyword evidence="2" id="KW-0812">Transmembrane</keyword>
<keyword evidence="2" id="KW-0472">Membrane</keyword>
<evidence type="ECO:0000256" key="2">
    <source>
        <dbReference type="SAM" id="Phobius"/>
    </source>
</evidence>
<dbReference type="RefSeq" id="WP_374830767.1">
    <property type="nucleotide sequence ID" value="NZ_JBHEEZ010000005.1"/>
</dbReference>
<sequence length="115" mass="11911">MRFDDSFYSAGHNAHAPSRFAGAGGGLVRIVMLFGSATIALALILVPILNNQAAKIAAESILPVGIDRTTTASLKKSGTTPPVVKRAHTQPNAFPAPVSDPLCITKVDGRQGADC</sequence>
<evidence type="ECO:0000256" key="1">
    <source>
        <dbReference type="SAM" id="MobiDB-lite"/>
    </source>
</evidence>
<feature type="transmembrane region" description="Helical" evidence="2">
    <location>
        <begin position="27"/>
        <end position="49"/>
    </location>
</feature>
<keyword evidence="4" id="KW-1185">Reference proteome</keyword>
<protein>
    <submittedName>
        <fullName evidence="3">Uncharacterized protein</fullName>
    </submittedName>
</protein>
<feature type="region of interest" description="Disordered" evidence="1">
    <location>
        <begin position="72"/>
        <end position="91"/>
    </location>
</feature>
<evidence type="ECO:0000313" key="4">
    <source>
        <dbReference type="Proteomes" id="UP001596042"/>
    </source>
</evidence>
<gene>
    <name evidence="3" type="ORF">ACFO1V_15420</name>
</gene>
<proteinExistence type="predicted"/>
<keyword evidence="2" id="KW-1133">Transmembrane helix</keyword>
<organism evidence="3 4">
    <name type="scientific">Daeguia caeni</name>
    <dbReference type="NCBI Taxonomy" id="439612"/>
    <lineage>
        <taxon>Bacteria</taxon>
        <taxon>Pseudomonadati</taxon>
        <taxon>Pseudomonadota</taxon>
        <taxon>Alphaproteobacteria</taxon>
        <taxon>Hyphomicrobiales</taxon>
        <taxon>Brucellaceae</taxon>
        <taxon>Daeguia</taxon>
    </lineage>
</organism>
<dbReference type="Proteomes" id="UP001596042">
    <property type="component" value="Unassembled WGS sequence"/>
</dbReference>
<reference evidence="4" key="1">
    <citation type="journal article" date="2019" name="Int. J. Syst. Evol. Microbiol.">
        <title>The Global Catalogue of Microorganisms (GCM) 10K type strain sequencing project: providing services to taxonomists for standard genome sequencing and annotation.</title>
        <authorList>
            <consortium name="The Broad Institute Genomics Platform"/>
            <consortium name="The Broad Institute Genome Sequencing Center for Infectious Disease"/>
            <person name="Wu L."/>
            <person name="Ma J."/>
        </authorList>
    </citation>
    <scope>NUCLEOTIDE SEQUENCE [LARGE SCALE GENOMIC DNA]</scope>
    <source>
        <strain evidence="4">CGMCC 1.15731</strain>
    </source>
</reference>
<comment type="caution">
    <text evidence="3">The sequence shown here is derived from an EMBL/GenBank/DDBJ whole genome shotgun (WGS) entry which is preliminary data.</text>
</comment>
<evidence type="ECO:0000313" key="3">
    <source>
        <dbReference type="EMBL" id="MFC4626577.1"/>
    </source>
</evidence>
<accession>A0ABV9HA44</accession>
<dbReference type="EMBL" id="JBHSEL010000126">
    <property type="protein sequence ID" value="MFC4626577.1"/>
    <property type="molecule type" value="Genomic_DNA"/>
</dbReference>